<dbReference type="AlphaFoldDB" id="A0A9P9G5Z7"/>
<sequence>MHFSLSALPLLLASTALAAPSDRSNFSQAGNIDIFPPLHRYSDWAICKGKITKARFPNLQAPNEKGGCVRYYRGIDMTGVVTEQHFFFKDGFRNACDCAAKCLEEPTQCTNWVWKHTFMAGDGGKRSCTLYSSPNLPKDVTLAYNLAKSSGFAPLQDANNPQAGAPAPLTFLDAAGKKPDIFGVSGFVTQDEKGRQFC</sequence>
<evidence type="ECO:0008006" key="4">
    <source>
        <dbReference type="Google" id="ProtNLM"/>
    </source>
</evidence>
<dbReference type="Proteomes" id="UP000736672">
    <property type="component" value="Unassembled WGS sequence"/>
</dbReference>
<feature type="signal peptide" evidence="1">
    <location>
        <begin position="1"/>
        <end position="18"/>
    </location>
</feature>
<proteinExistence type="predicted"/>
<keyword evidence="3" id="KW-1185">Reference proteome</keyword>
<comment type="caution">
    <text evidence="2">The sequence shown here is derived from an EMBL/GenBank/DDBJ whole genome shotgun (WGS) entry which is preliminary data.</text>
</comment>
<dbReference type="EMBL" id="JAGTJS010000031">
    <property type="protein sequence ID" value="KAH7231862.1"/>
    <property type="molecule type" value="Genomic_DNA"/>
</dbReference>
<evidence type="ECO:0000256" key="1">
    <source>
        <dbReference type="SAM" id="SignalP"/>
    </source>
</evidence>
<protein>
    <recommendedName>
        <fullName evidence="4">Apple domain-containing protein</fullName>
    </recommendedName>
</protein>
<evidence type="ECO:0000313" key="3">
    <source>
        <dbReference type="Proteomes" id="UP000736672"/>
    </source>
</evidence>
<dbReference type="OrthoDB" id="3899536at2759"/>
<reference evidence="2" key="1">
    <citation type="journal article" date="2021" name="Nat. Commun.">
        <title>Genetic determinants of endophytism in the Arabidopsis root mycobiome.</title>
        <authorList>
            <person name="Mesny F."/>
            <person name="Miyauchi S."/>
            <person name="Thiergart T."/>
            <person name="Pickel B."/>
            <person name="Atanasova L."/>
            <person name="Karlsson M."/>
            <person name="Huettel B."/>
            <person name="Barry K.W."/>
            <person name="Haridas S."/>
            <person name="Chen C."/>
            <person name="Bauer D."/>
            <person name="Andreopoulos W."/>
            <person name="Pangilinan J."/>
            <person name="LaButti K."/>
            <person name="Riley R."/>
            <person name="Lipzen A."/>
            <person name="Clum A."/>
            <person name="Drula E."/>
            <person name="Henrissat B."/>
            <person name="Kohler A."/>
            <person name="Grigoriev I.V."/>
            <person name="Martin F.M."/>
            <person name="Hacquard S."/>
        </authorList>
    </citation>
    <scope>NUCLEOTIDE SEQUENCE</scope>
    <source>
        <strain evidence="2">FSSC 5 MPI-SDFR-AT-0091</strain>
    </source>
</reference>
<accession>A0A9P9G5Z7</accession>
<organism evidence="2 3">
    <name type="scientific">Fusarium solani</name>
    <name type="common">Filamentous fungus</name>
    <dbReference type="NCBI Taxonomy" id="169388"/>
    <lineage>
        <taxon>Eukaryota</taxon>
        <taxon>Fungi</taxon>
        <taxon>Dikarya</taxon>
        <taxon>Ascomycota</taxon>
        <taxon>Pezizomycotina</taxon>
        <taxon>Sordariomycetes</taxon>
        <taxon>Hypocreomycetidae</taxon>
        <taxon>Hypocreales</taxon>
        <taxon>Nectriaceae</taxon>
        <taxon>Fusarium</taxon>
        <taxon>Fusarium solani species complex</taxon>
    </lineage>
</organism>
<evidence type="ECO:0000313" key="2">
    <source>
        <dbReference type="EMBL" id="KAH7231862.1"/>
    </source>
</evidence>
<keyword evidence="1" id="KW-0732">Signal</keyword>
<name>A0A9P9G5Z7_FUSSL</name>
<gene>
    <name evidence="2" type="ORF">B0J15DRAFT_555526</name>
</gene>
<feature type="chain" id="PRO_5040171491" description="Apple domain-containing protein" evidence="1">
    <location>
        <begin position="19"/>
        <end position="198"/>
    </location>
</feature>